<dbReference type="RefSeq" id="WP_254163158.1">
    <property type="nucleotide sequence ID" value="NZ_JAHESF010000008.1"/>
</dbReference>
<feature type="signal peptide" evidence="1">
    <location>
        <begin position="1"/>
        <end position="18"/>
    </location>
</feature>
<accession>A0AAP2DL41</accession>
<reference evidence="2 3" key="1">
    <citation type="submission" date="2021-05" db="EMBL/GenBank/DDBJ databases">
        <title>A Polyphasic approach of four new species of the genus Ohtaekwangia: Ohtaekwangia histidinii sp. nov., Ohtaekwangia cretensis sp. nov., Ohtaekwangia indiensis sp. nov., Ohtaekwangia reichenbachii sp. nov. from diverse environment.</title>
        <authorList>
            <person name="Octaviana S."/>
        </authorList>
    </citation>
    <scope>NUCLEOTIDE SEQUENCE [LARGE SCALE GENOMIC DNA]</scope>
    <source>
        <strain evidence="2 3">PWU4</strain>
    </source>
</reference>
<proteinExistence type="predicted"/>
<evidence type="ECO:0000313" key="2">
    <source>
        <dbReference type="EMBL" id="MBT1697288.1"/>
    </source>
</evidence>
<dbReference type="Proteomes" id="UP001319200">
    <property type="component" value="Unassembled WGS sequence"/>
</dbReference>
<dbReference type="SUPFAM" id="SSF48452">
    <property type="entry name" value="TPR-like"/>
    <property type="match status" value="1"/>
</dbReference>
<dbReference type="InterPro" id="IPR011990">
    <property type="entry name" value="TPR-like_helical_dom_sf"/>
</dbReference>
<protein>
    <submittedName>
        <fullName evidence="2">Tetratricopeptide repeat protein</fullName>
    </submittedName>
</protein>
<dbReference type="Gene3D" id="1.25.40.10">
    <property type="entry name" value="Tetratricopeptide repeat domain"/>
    <property type="match status" value="1"/>
</dbReference>
<feature type="chain" id="PRO_5042822057" evidence="1">
    <location>
        <begin position="19"/>
        <end position="135"/>
    </location>
</feature>
<sequence>MKFLITFALLFLSFAAISQEVIVADNSGNEPTHLYQKVNESLTIGNTKLALNIFEKVIDFYEHEGRLKELPENYLGMALSLALNGHYPESIRYHKKALRAHRRYKSKEPADEIMINLGLAYRLAGKERKAKKYLN</sequence>
<dbReference type="AlphaFoldDB" id="A0AAP2DL41"/>
<evidence type="ECO:0000256" key="1">
    <source>
        <dbReference type="SAM" id="SignalP"/>
    </source>
</evidence>
<keyword evidence="1" id="KW-0732">Signal</keyword>
<evidence type="ECO:0000313" key="3">
    <source>
        <dbReference type="Proteomes" id="UP001319200"/>
    </source>
</evidence>
<gene>
    <name evidence="2" type="ORF">KK083_10400</name>
</gene>
<dbReference type="EMBL" id="JAHESF010000008">
    <property type="protein sequence ID" value="MBT1697288.1"/>
    <property type="molecule type" value="Genomic_DNA"/>
</dbReference>
<keyword evidence="3" id="KW-1185">Reference proteome</keyword>
<name>A0AAP2DL41_9BACT</name>
<comment type="caution">
    <text evidence="2">The sequence shown here is derived from an EMBL/GenBank/DDBJ whole genome shotgun (WGS) entry which is preliminary data.</text>
</comment>
<dbReference type="Pfam" id="PF13424">
    <property type="entry name" value="TPR_12"/>
    <property type="match status" value="1"/>
</dbReference>
<organism evidence="2 3">
    <name type="scientific">Chryseosolibacter histidini</name>
    <dbReference type="NCBI Taxonomy" id="2782349"/>
    <lineage>
        <taxon>Bacteria</taxon>
        <taxon>Pseudomonadati</taxon>
        <taxon>Bacteroidota</taxon>
        <taxon>Cytophagia</taxon>
        <taxon>Cytophagales</taxon>
        <taxon>Chryseotaleaceae</taxon>
        <taxon>Chryseosolibacter</taxon>
    </lineage>
</organism>